<dbReference type="AlphaFoldDB" id="A0A382KM12"/>
<reference evidence="1" key="1">
    <citation type="submission" date="2018-05" db="EMBL/GenBank/DDBJ databases">
        <authorList>
            <person name="Lanie J.A."/>
            <person name="Ng W.-L."/>
            <person name="Kazmierczak K.M."/>
            <person name="Andrzejewski T.M."/>
            <person name="Davidsen T.M."/>
            <person name="Wayne K.J."/>
            <person name="Tettelin H."/>
            <person name="Glass J.I."/>
            <person name="Rusch D."/>
            <person name="Podicherti R."/>
            <person name="Tsui H.-C.T."/>
            <person name="Winkler M.E."/>
        </authorList>
    </citation>
    <scope>NUCLEOTIDE SEQUENCE</scope>
</reference>
<protein>
    <recommendedName>
        <fullName evidence="2">ABM domain-containing protein</fullName>
    </recommendedName>
</protein>
<organism evidence="1">
    <name type="scientific">marine metagenome</name>
    <dbReference type="NCBI Taxonomy" id="408172"/>
    <lineage>
        <taxon>unclassified sequences</taxon>
        <taxon>metagenomes</taxon>
        <taxon>ecological metagenomes</taxon>
    </lineage>
</organism>
<gene>
    <name evidence="1" type="ORF">METZ01_LOCUS278372</name>
</gene>
<sequence length="94" mass="10606">MYHRLTRVKHDPSEFEAIIDHFALLLPPQLDEITGLNSFQVLRTSMSEIIIVAIFDDMICASMASAWDDDIYGSLEPMMSAPPQTDEGEVVFQC</sequence>
<accession>A0A382KM12</accession>
<dbReference type="EMBL" id="UINC01081553">
    <property type="protein sequence ID" value="SVC25518.1"/>
    <property type="molecule type" value="Genomic_DNA"/>
</dbReference>
<name>A0A382KM12_9ZZZZ</name>
<proteinExistence type="predicted"/>
<evidence type="ECO:0008006" key="2">
    <source>
        <dbReference type="Google" id="ProtNLM"/>
    </source>
</evidence>
<evidence type="ECO:0000313" key="1">
    <source>
        <dbReference type="EMBL" id="SVC25518.1"/>
    </source>
</evidence>